<dbReference type="InterPro" id="IPR047650">
    <property type="entry name" value="Transpos_IS110"/>
</dbReference>
<dbReference type="Pfam" id="PF01548">
    <property type="entry name" value="DEDD_Tnp_IS110"/>
    <property type="match status" value="1"/>
</dbReference>
<evidence type="ECO:0000313" key="2">
    <source>
        <dbReference type="EMBL" id="MBD0852635.1"/>
    </source>
</evidence>
<gene>
    <name evidence="2" type="ORF">HPE63_18310</name>
</gene>
<sequence>MSSSPEGLKNYVDRHFPEHEVTTAYEAGCCGYYAHRCFEAYGWESLVVNPADIHRKGKEKHTKTDRIDAQLIARELKDGRLDSIVVPDIEREELRSLFRRRCWQQLFFVCSEFKLSLIFFVVKITF</sequence>
<organism evidence="2 3">
    <name type="scientific">Maribacter arenosus</name>
    <dbReference type="NCBI Taxonomy" id="1854708"/>
    <lineage>
        <taxon>Bacteria</taxon>
        <taxon>Pseudomonadati</taxon>
        <taxon>Bacteroidota</taxon>
        <taxon>Flavobacteriia</taxon>
        <taxon>Flavobacteriales</taxon>
        <taxon>Flavobacteriaceae</taxon>
        <taxon>Maribacter</taxon>
    </lineage>
</organism>
<dbReference type="InterPro" id="IPR002525">
    <property type="entry name" value="Transp_IS110-like_N"/>
</dbReference>
<dbReference type="PANTHER" id="PTHR33055">
    <property type="entry name" value="TRANSPOSASE FOR INSERTION SEQUENCE ELEMENT IS1111A"/>
    <property type="match status" value="1"/>
</dbReference>
<protein>
    <submittedName>
        <fullName evidence="2">Transposase</fullName>
    </submittedName>
</protein>
<evidence type="ECO:0000313" key="3">
    <source>
        <dbReference type="Proteomes" id="UP000598350"/>
    </source>
</evidence>
<name>A0ABR7VG60_9FLAO</name>
<accession>A0ABR7VG60</accession>
<keyword evidence="3" id="KW-1185">Reference proteome</keyword>
<dbReference type="RefSeq" id="WP_188315754.1">
    <property type="nucleotide sequence ID" value="NZ_JABTCG010000013.1"/>
</dbReference>
<evidence type="ECO:0000259" key="1">
    <source>
        <dbReference type="Pfam" id="PF01548"/>
    </source>
</evidence>
<proteinExistence type="predicted"/>
<feature type="domain" description="Transposase IS110-like N-terminal" evidence="1">
    <location>
        <begin position="9"/>
        <end position="101"/>
    </location>
</feature>
<comment type="caution">
    <text evidence="2">The sequence shown here is derived from an EMBL/GenBank/DDBJ whole genome shotgun (WGS) entry which is preliminary data.</text>
</comment>
<reference evidence="2 3" key="1">
    <citation type="submission" date="2020-05" db="EMBL/GenBank/DDBJ databases">
        <title>The draft genome sequence of Maribacter arenosus CAU 1321.</title>
        <authorList>
            <person name="Mu L."/>
        </authorList>
    </citation>
    <scope>NUCLEOTIDE SEQUENCE [LARGE SCALE GENOMIC DNA]</scope>
    <source>
        <strain evidence="2 3">CAU 1321</strain>
    </source>
</reference>
<dbReference type="Proteomes" id="UP000598350">
    <property type="component" value="Unassembled WGS sequence"/>
</dbReference>
<dbReference type="EMBL" id="JABTCG010000013">
    <property type="protein sequence ID" value="MBD0852635.1"/>
    <property type="molecule type" value="Genomic_DNA"/>
</dbReference>